<dbReference type="OrthoDB" id="5169850at2759"/>
<evidence type="ECO:0000313" key="1">
    <source>
        <dbReference type="EMBL" id="EON97316.1"/>
    </source>
</evidence>
<sequence>MAETPQLPPLDPRFEIRQLNEDDILWAAAILAYTNVFYSTHWATIYPDEKPKRLYATTDANVFLIGKYGPSLCYGVFDKNYSFKRPESAATGGKLYWDYSNLNATKEELLEQMDFPLVSIALSYDGNSPPGFTEMKPLIDCLPLLGTIYQQLALLDKRDPESWKAKNPGEVLQRCGTSTRADYEGQGIMKALAHFLMYEMAARGYRGIQIETSSDKAHRVWMNPPAPFKASLISELDSQEYEEEKDGIKFKPFAPSQQKMTKVYVTLKSEA</sequence>
<dbReference type="eggNOG" id="ENOG502SIDW">
    <property type="taxonomic scope" value="Eukaryota"/>
</dbReference>
<dbReference type="EMBL" id="KB933268">
    <property type="protein sequence ID" value="EON97316.1"/>
    <property type="molecule type" value="Genomic_DNA"/>
</dbReference>
<protein>
    <recommendedName>
        <fullName evidence="3">N-acetyltransferase domain-containing protein</fullName>
    </recommendedName>
</protein>
<keyword evidence="2" id="KW-1185">Reference proteome</keyword>
<name>R8BDD9_PHAM7</name>
<evidence type="ECO:0008006" key="3">
    <source>
        <dbReference type="Google" id="ProtNLM"/>
    </source>
</evidence>
<proteinExistence type="predicted"/>
<gene>
    <name evidence="1" type="ORF">UCRPA7_7141</name>
</gene>
<dbReference type="RefSeq" id="XP_007917866.1">
    <property type="nucleotide sequence ID" value="XM_007919675.1"/>
</dbReference>
<dbReference type="InterPro" id="IPR016181">
    <property type="entry name" value="Acyl_CoA_acyltransferase"/>
</dbReference>
<dbReference type="GeneID" id="19327872"/>
<accession>R8BDD9</accession>
<dbReference type="AlphaFoldDB" id="R8BDD9"/>
<reference evidence="2" key="1">
    <citation type="journal article" date="2013" name="Genome Announc.">
        <title>Draft genome sequence of the ascomycete Phaeoacremonium aleophilum strain UCR-PA7, a causal agent of the esca disease complex in grapevines.</title>
        <authorList>
            <person name="Blanco-Ulate B."/>
            <person name="Rolshausen P."/>
            <person name="Cantu D."/>
        </authorList>
    </citation>
    <scope>NUCLEOTIDE SEQUENCE [LARGE SCALE GENOMIC DNA]</scope>
    <source>
        <strain evidence="2">UCR-PA7</strain>
    </source>
</reference>
<dbReference type="HOGENOM" id="CLU_067124_0_0_1"/>
<evidence type="ECO:0000313" key="2">
    <source>
        <dbReference type="Proteomes" id="UP000014074"/>
    </source>
</evidence>
<dbReference type="KEGG" id="tmn:UCRPA7_7141"/>
<dbReference type="SUPFAM" id="SSF55729">
    <property type="entry name" value="Acyl-CoA N-acyltransferases (Nat)"/>
    <property type="match status" value="1"/>
</dbReference>
<dbReference type="Gene3D" id="3.40.630.30">
    <property type="match status" value="1"/>
</dbReference>
<organism evidence="1 2">
    <name type="scientific">Phaeoacremonium minimum (strain UCR-PA7)</name>
    <name type="common">Esca disease fungus</name>
    <name type="synonym">Togninia minima</name>
    <dbReference type="NCBI Taxonomy" id="1286976"/>
    <lineage>
        <taxon>Eukaryota</taxon>
        <taxon>Fungi</taxon>
        <taxon>Dikarya</taxon>
        <taxon>Ascomycota</taxon>
        <taxon>Pezizomycotina</taxon>
        <taxon>Sordariomycetes</taxon>
        <taxon>Sordariomycetidae</taxon>
        <taxon>Togniniales</taxon>
        <taxon>Togniniaceae</taxon>
        <taxon>Phaeoacremonium</taxon>
    </lineage>
</organism>
<dbReference type="Proteomes" id="UP000014074">
    <property type="component" value="Unassembled WGS sequence"/>
</dbReference>